<dbReference type="EMBL" id="CP063134">
    <property type="protein sequence ID" value="QOU19882.1"/>
    <property type="molecule type" value="Genomic_DNA"/>
</dbReference>
<evidence type="ECO:0000256" key="7">
    <source>
        <dbReference type="SAM" id="Phobius"/>
    </source>
</evidence>
<evidence type="ECO:0000256" key="4">
    <source>
        <dbReference type="ARBA" id="ARBA00022989"/>
    </source>
</evidence>
<feature type="transmembrane region" description="Helical" evidence="7">
    <location>
        <begin position="122"/>
        <end position="141"/>
    </location>
</feature>
<keyword evidence="2" id="KW-0813">Transport</keyword>
<feature type="domain" description="Major facilitator superfamily (MFS) profile" evidence="8">
    <location>
        <begin position="86"/>
        <end position="534"/>
    </location>
</feature>
<comment type="similarity">
    <text evidence="6">Belongs to the major facilitator superfamily. Allantoate permease family.</text>
</comment>
<evidence type="ECO:0000256" key="5">
    <source>
        <dbReference type="ARBA" id="ARBA00023136"/>
    </source>
</evidence>
<evidence type="ECO:0000259" key="8">
    <source>
        <dbReference type="PROSITE" id="PS50850"/>
    </source>
</evidence>
<dbReference type="PANTHER" id="PTHR43791:SF1">
    <property type="entry name" value="ALLANTOATE PERMEASE"/>
    <property type="match status" value="1"/>
</dbReference>
<evidence type="ECO:0000313" key="9">
    <source>
        <dbReference type="EMBL" id="QOU19882.1"/>
    </source>
</evidence>
<feature type="transmembrane region" description="Helical" evidence="7">
    <location>
        <begin position="352"/>
        <end position="372"/>
    </location>
</feature>
<protein>
    <recommendedName>
        <fullName evidence="8">Major facilitator superfamily (MFS) profile domain-containing protein</fullName>
    </recommendedName>
</protein>
<dbReference type="Gene3D" id="1.20.1250.20">
    <property type="entry name" value="MFS general substrate transporter like domains"/>
    <property type="match status" value="2"/>
</dbReference>
<reference evidence="9" key="2">
    <citation type="journal article" name="BMC Genomics">
        <title>New genome assemblies reveal patterns of domestication and adaptation across Brettanomyces (Dekkera) species.</title>
        <authorList>
            <person name="Roach M.J."/>
            <person name="Borneman A.R."/>
        </authorList>
    </citation>
    <scope>NUCLEOTIDE SEQUENCE</scope>
    <source>
        <strain evidence="9">UCD 2041</strain>
    </source>
</reference>
<dbReference type="OrthoDB" id="6730379at2759"/>
<evidence type="ECO:0000256" key="1">
    <source>
        <dbReference type="ARBA" id="ARBA00004141"/>
    </source>
</evidence>
<dbReference type="RefSeq" id="XP_041136375.1">
    <property type="nucleotide sequence ID" value="XM_041282536.1"/>
</dbReference>
<dbReference type="FunFam" id="1.20.1250.20:FF:000064">
    <property type="entry name" value="MFS allantoate transporter"/>
    <property type="match status" value="1"/>
</dbReference>
<organism evidence="9 10">
    <name type="scientific">Dekkera bruxellensis</name>
    <name type="common">Brettanomyces custersii</name>
    <dbReference type="NCBI Taxonomy" id="5007"/>
    <lineage>
        <taxon>Eukaryota</taxon>
        <taxon>Fungi</taxon>
        <taxon>Dikarya</taxon>
        <taxon>Ascomycota</taxon>
        <taxon>Saccharomycotina</taxon>
        <taxon>Pichiomycetes</taxon>
        <taxon>Pichiales</taxon>
        <taxon>Pichiaceae</taxon>
        <taxon>Brettanomyces</taxon>
    </lineage>
</organism>
<keyword evidence="3 7" id="KW-0812">Transmembrane</keyword>
<accession>A0A871R9X2</accession>
<feature type="transmembrane region" description="Helical" evidence="7">
    <location>
        <begin position="82"/>
        <end position="102"/>
    </location>
</feature>
<feature type="transmembrane region" description="Helical" evidence="7">
    <location>
        <begin position="471"/>
        <end position="492"/>
    </location>
</feature>
<dbReference type="InterPro" id="IPR020846">
    <property type="entry name" value="MFS_dom"/>
</dbReference>
<dbReference type="AlphaFoldDB" id="A0A871R9X2"/>
<keyword evidence="5 7" id="KW-0472">Membrane</keyword>
<feature type="transmembrane region" description="Helical" evidence="7">
    <location>
        <begin position="441"/>
        <end position="459"/>
    </location>
</feature>
<evidence type="ECO:0000313" key="10">
    <source>
        <dbReference type="Proteomes" id="UP000663131"/>
    </source>
</evidence>
<dbReference type="GO" id="GO:0016020">
    <property type="term" value="C:membrane"/>
    <property type="evidence" value="ECO:0007669"/>
    <property type="project" value="UniProtKB-SubCell"/>
</dbReference>
<dbReference type="SUPFAM" id="SSF103473">
    <property type="entry name" value="MFS general substrate transporter"/>
    <property type="match status" value="1"/>
</dbReference>
<dbReference type="GO" id="GO:0022857">
    <property type="term" value="F:transmembrane transporter activity"/>
    <property type="evidence" value="ECO:0007669"/>
    <property type="project" value="InterPro"/>
</dbReference>
<sequence length="534" mass="59724">MSSSDIEKGELDDKDANVSKIEPVNSFTRDNIGKKNLITTFTSPTGRVISVTGDVDEAMKIAIDIDDITYDKSQDKKLFRKVNLYLLPLICILYSCQFMDKVSTSYAAVMGFRDAFNMVGDMYSWCGTAFYLGYLFFEFPANTLIQRFPLAKVTAAFIMLWGMILCLHSACKSYAAIIVLRVILGILESAVTPAMVIITGQWYRKEEQMFITSIWFSFNGLGTIMGGAIAYGLASRSESYSIASWKILFIVTGLMTLFVGVCFLFHIPDDPSKAWFLNDQEKKLIVLRIKNNQQGFGNKHFKLNQFKEALTDVQTWLFFAFALASNIPNGSLTNFGSILLNTDFGYSSEDSLLMNMPCGAVELVGCMALAYFSQKHSRLLISLISMIIALICACLLSFAGSKTARLVGYYVQFVYPVTMICSLSCFSSNTAGHTKKITTNAIYLIGYCVGNLIGPQTFIAKQAPSYTGGKISIVVCDCISLIIICLNYLVYWNRNRVRNKNKEVDEAQASVAHLENYQFADMTDKENPYFRYCL</sequence>
<dbReference type="PROSITE" id="PS50850">
    <property type="entry name" value="MFS"/>
    <property type="match status" value="1"/>
</dbReference>
<feature type="transmembrane region" description="Helical" evidence="7">
    <location>
        <begin position="153"/>
        <end position="170"/>
    </location>
</feature>
<dbReference type="InterPro" id="IPR011701">
    <property type="entry name" value="MFS"/>
</dbReference>
<proteinExistence type="inferred from homology"/>
<evidence type="ECO:0000256" key="3">
    <source>
        <dbReference type="ARBA" id="ARBA00022692"/>
    </source>
</evidence>
<feature type="transmembrane region" description="Helical" evidence="7">
    <location>
        <begin position="316"/>
        <end position="340"/>
    </location>
</feature>
<comment type="subcellular location">
    <subcellularLocation>
        <location evidence="1">Membrane</location>
        <topology evidence="1">Multi-pass membrane protein</topology>
    </subcellularLocation>
</comment>
<dbReference type="InterPro" id="IPR036259">
    <property type="entry name" value="MFS_trans_sf"/>
</dbReference>
<feature type="transmembrane region" description="Helical" evidence="7">
    <location>
        <begin position="379"/>
        <end position="401"/>
    </location>
</feature>
<evidence type="ECO:0000256" key="2">
    <source>
        <dbReference type="ARBA" id="ARBA00022448"/>
    </source>
</evidence>
<dbReference type="KEGG" id="bbrx:BRETT_004037"/>
<feature type="transmembrane region" description="Helical" evidence="7">
    <location>
        <begin position="176"/>
        <end position="198"/>
    </location>
</feature>
<name>A0A871R9X2_DEKBR</name>
<dbReference type="CDD" id="cd17327">
    <property type="entry name" value="MFS_FEN2_like"/>
    <property type="match status" value="1"/>
</dbReference>
<dbReference type="PANTHER" id="PTHR43791">
    <property type="entry name" value="PERMEASE-RELATED"/>
    <property type="match status" value="1"/>
</dbReference>
<reference evidence="9" key="1">
    <citation type="submission" date="2020-10" db="EMBL/GenBank/DDBJ databases">
        <authorList>
            <person name="Palmer J.M."/>
        </authorList>
    </citation>
    <scope>NUCLEOTIDE SEQUENCE</scope>
    <source>
        <strain evidence="9">UCD 2041</strain>
    </source>
</reference>
<gene>
    <name evidence="9" type="ORF">BRETT_004037</name>
</gene>
<feature type="transmembrane region" description="Helical" evidence="7">
    <location>
        <begin position="245"/>
        <end position="267"/>
    </location>
</feature>
<dbReference type="GeneID" id="64575960"/>
<dbReference type="Proteomes" id="UP000663131">
    <property type="component" value="Chromosome 6"/>
</dbReference>
<evidence type="ECO:0000256" key="6">
    <source>
        <dbReference type="ARBA" id="ARBA00037968"/>
    </source>
</evidence>
<feature type="transmembrane region" description="Helical" evidence="7">
    <location>
        <begin position="407"/>
        <end position="429"/>
    </location>
</feature>
<feature type="transmembrane region" description="Helical" evidence="7">
    <location>
        <begin position="210"/>
        <end position="233"/>
    </location>
</feature>
<dbReference type="Pfam" id="PF07690">
    <property type="entry name" value="MFS_1"/>
    <property type="match status" value="1"/>
</dbReference>
<keyword evidence="4 7" id="KW-1133">Transmembrane helix</keyword>